<gene>
    <name evidence="1" type="ORF">HS088_TW03G00120</name>
</gene>
<dbReference type="AlphaFoldDB" id="A0A7J7DTU7"/>
<name>A0A7J7DTU7_TRIWF</name>
<sequence length="121" mass="14160">MKELSRRNKQRRAQQTMLHCTGRRSFAQISDKKERSTGVEPSRLDVFDVAYRRSDGTFSDPVAEQKGEEISRLRREREQGLNSYSEEDMFRLVFGRERDGRVRCIGYVLTPTVVFGRQRAV</sequence>
<protein>
    <submittedName>
        <fullName evidence="1">Uncharacterized protein</fullName>
    </submittedName>
</protein>
<organism evidence="1 2">
    <name type="scientific">Tripterygium wilfordii</name>
    <name type="common">Thunder God vine</name>
    <dbReference type="NCBI Taxonomy" id="458696"/>
    <lineage>
        <taxon>Eukaryota</taxon>
        <taxon>Viridiplantae</taxon>
        <taxon>Streptophyta</taxon>
        <taxon>Embryophyta</taxon>
        <taxon>Tracheophyta</taxon>
        <taxon>Spermatophyta</taxon>
        <taxon>Magnoliopsida</taxon>
        <taxon>eudicotyledons</taxon>
        <taxon>Gunneridae</taxon>
        <taxon>Pentapetalae</taxon>
        <taxon>rosids</taxon>
        <taxon>fabids</taxon>
        <taxon>Celastrales</taxon>
        <taxon>Celastraceae</taxon>
        <taxon>Tripterygium</taxon>
    </lineage>
</organism>
<dbReference type="EMBL" id="JAAARO010000003">
    <property type="protein sequence ID" value="KAF5749795.1"/>
    <property type="molecule type" value="Genomic_DNA"/>
</dbReference>
<dbReference type="Proteomes" id="UP000593562">
    <property type="component" value="Unassembled WGS sequence"/>
</dbReference>
<dbReference type="Pfam" id="PF03004">
    <property type="entry name" value="Transposase_24"/>
    <property type="match status" value="1"/>
</dbReference>
<dbReference type="InterPro" id="IPR004252">
    <property type="entry name" value="Probable_transposase_24"/>
</dbReference>
<reference evidence="1 2" key="1">
    <citation type="journal article" date="2020" name="Nat. Commun.">
        <title>Genome of Tripterygium wilfordii and identification of cytochrome P450 involved in triptolide biosynthesis.</title>
        <authorList>
            <person name="Tu L."/>
            <person name="Su P."/>
            <person name="Zhang Z."/>
            <person name="Gao L."/>
            <person name="Wang J."/>
            <person name="Hu T."/>
            <person name="Zhou J."/>
            <person name="Zhang Y."/>
            <person name="Zhao Y."/>
            <person name="Liu Y."/>
            <person name="Song Y."/>
            <person name="Tong Y."/>
            <person name="Lu Y."/>
            <person name="Yang J."/>
            <person name="Xu C."/>
            <person name="Jia M."/>
            <person name="Peters R.J."/>
            <person name="Huang L."/>
            <person name="Gao W."/>
        </authorList>
    </citation>
    <scope>NUCLEOTIDE SEQUENCE [LARGE SCALE GENOMIC DNA]</scope>
    <source>
        <strain evidence="2">cv. XIE 37</strain>
        <tissue evidence="1">Leaf</tissue>
    </source>
</reference>
<comment type="caution">
    <text evidence="1">The sequence shown here is derived from an EMBL/GenBank/DDBJ whole genome shotgun (WGS) entry which is preliminary data.</text>
</comment>
<evidence type="ECO:0000313" key="2">
    <source>
        <dbReference type="Proteomes" id="UP000593562"/>
    </source>
</evidence>
<proteinExistence type="predicted"/>
<keyword evidence="2" id="KW-1185">Reference proteome</keyword>
<dbReference type="InParanoid" id="A0A7J7DTU7"/>
<evidence type="ECO:0000313" key="1">
    <source>
        <dbReference type="EMBL" id="KAF5749795.1"/>
    </source>
</evidence>
<accession>A0A7J7DTU7</accession>